<evidence type="ECO:0000259" key="2">
    <source>
        <dbReference type="Pfam" id="PF13452"/>
    </source>
</evidence>
<proteinExistence type="predicted"/>
<accession>A0A6J7D4M5</accession>
<name>A0A6J7D4M5_9ZZZZ</name>
<dbReference type="PANTHER" id="PTHR13078">
    <property type="entry name" value="PEROXISOMAL MULTIFUNCTIONAL ENZYME TYPE 2-RELATED"/>
    <property type="match status" value="1"/>
</dbReference>
<organism evidence="3">
    <name type="scientific">freshwater metagenome</name>
    <dbReference type="NCBI Taxonomy" id="449393"/>
    <lineage>
        <taxon>unclassified sequences</taxon>
        <taxon>metagenomes</taxon>
        <taxon>ecological metagenomes</taxon>
    </lineage>
</organism>
<dbReference type="GO" id="GO:0006635">
    <property type="term" value="P:fatty acid beta-oxidation"/>
    <property type="evidence" value="ECO:0007669"/>
    <property type="project" value="TreeGrafter"/>
</dbReference>
<dbReference type="Gene3D" id="3.10.129.10">
    <property type="entry name" value="Hotdog Thioesterase"/>
    <property type="match status" value="1"/>
</dbReference>
<protein>
    <submittedName>
        <fullName evidence="3">Unannotated protein</fullName>
    </submittedName>
</protein>
<reference evidence="3" key="1">
    <citation type="submission" date="2020-05" db="EMBL/GenBank/DDBJ databases">
        <authorList>
            <person name="Chiriac C."/>
            <person name="Salcher M."/>
            <person name="Ghai R."/>
            <person name="Kavagutti S V."/>
        </authorList>
    </citation>
    <scope>NUCLEOTIDE SEQUENCE</scope>
</reference>
<dbReference type="PANTHER" id="PTHR13078:SF56">
    <property type="entry name" value="PEROXISOMAL MULTIFUNCTIONAL ENZYME TYPE 2"/>
    <property type="match status" value="1"/>
</dbReference>
<dbReference type="InterPro" id="IPR029069">
    <property type="entry name" value="HotDog_dom_sf"/>
</dbReference>
<dbReference type="GO" id="GO:0003857">
    <property type="term" value="F:(3S)-3-hydroxyacyl-CoA dehydrogenase (NAD+) activity"/>
    <property type="evidence" value="ECO:0007669"/>
    <property type="project" value="TreeGrafter"/>
</dbReference>
<gene>
    <name evidence="3" type="ORF">UFOPK3376_00432</name>
</gene>
<dbReference type="Pfam" id="PF13452">
    <property type="entry name" value="FAS1_DH_region"/>
    <property type="match status" value="1"/>
</dbReference>
<dbReference type="AlphaFoldDB" id="A0A6J7D4M5"/>
<evidence type="ECO:0000259" key="1">
    <source>
        <dbReference type="Pfam" id="PF01575"/>
    </source>
</evidence>
<feature type="domain" description="MaoC-like" evidence="1">
    <location>
        <begin position="180"/>
        <end position="264"/>
    </location>
</feature>
<dbReference type="EMBL" id="CAFBLP010000007">
    <property type="protein sequence ID" value="CAB4864068.1"/>
    <property type="molecule type" value="Genomic_DNA"/>
</dbReference>
<dbReference type="GO" id="GO:0044594">
    <property type="term" value="F:17-beta-hydroxysteroid dehydrogenase (NAD+) activity"/>
    <property type="evidence" value="ECO:0007669"/>
    <property type="project" value="TreeGrafter"/>
</dbReference>
<dbReference type="Pfam" id="PF01575">
    <property type="entry name" value="MaoC_dehydratas"/>
    <property type="match status" value="1"/>
</dbReference>
<dbReference type="InterPro" id="IPR039569">
    <property type="entry name" value="FAS1-like_DH_region"/>
</dbReference>
<feature type="domain" description="FAS1-like dehydratase" evidence="2">
    <location>
        <begin position="7"/>
        <end position="123"/>
    </location>
</feature>
<dbReference type="InterPro" id="IPR002539">
    <property type="entry name" value="MaoC-like_dom"/>
</dbReference>
<dbReference type="GO" id="GO:0004300">
    <property type="term" value="F:enoyl-CoA hydratase activity"/>
    <property type="evidence" value="ECO:0007669"/>
    <property type="project" value="TreeGrafter"/>
</dbReference>
<dbReference type="SUPFAM" id="SSF54637">
    <property type="entry name" value="Thioesterase/thiol ester dehydrase-isomerase"/>
    <property type="match status" value="2"/>
</dbReference>
<evidence type="ECO:0000313" key="3">
    <source>
        <dbReference type="EMBL" id="CAB4864068.1"/>
    </source>
</evidence>
<sequence>MPLHESAIGHQMDPITTSFDERWVMAYAAGVPDERDELFATDAELLVHPLFPVAPEWQLLTANRTLPTGMTVGEARQGIHVGHDLILHRPIRVGETLTISAAITSVGRRTAGATQDTLFVATDATGQAVWQTRFSSLFLGVQLEGAPTSTDIGWPALPDMPVPADGTTAPEPLATRQSFVRPIDAHVYSECARIWNPIHTDVVAARAAGLAAPILHGTATLARAVSIATDLAGVPLGAVRRISGQLGAMVALGSTIEIRLLGFDGSTLHFDVVEQSGRRAISNGVIATNA</sequence>